<keyword evidence="1" id="KW-0479">Metal-binding</keyword>
<dbReference type="InterPro" id="IPR006612">
    <property type="entry name" value="THAP_Znf"/>
</dbReference>
<keyword evidence="3" id="KW-0862">Zinc</keyword>
<proteinExistence type="predicted"/>
<evidence type="ECO:0000313" key="7">
    <source>
        <dbReference type="EMBL" id="CAL8070762.1"/>
    </source>
</evidence>
<evidence type="ECO:0000313" key="8">
    <source>
        <dbReference type="Proteomes" id="UP001642540"/>
    </source>
</evidence>
<sequence length="318" mass="36356">MGRRCAITGCVNYTDKPINTVHLFPKSNPYMRKRWIEFVKMASNLEVENVNLDNFGICVRHFSSSSHACIQTEECRTERSRTDVLKPTAVPTLLGSVNAVVDDCDCPSKVDCSTFLKAPRCETVVQPFNKTTEELIRKIGSDIESTPLVFENFGILSRIEEGGREYISGFIAGELQKEYPHLSKRGAHEYRESFWVGRLSEGGLVEPSLPWHDVFKKFDIYFETIHGFSSIYKGSGAYKKLEDVLIANFPNIEDKIIKYFVRVRTNIRIAHLNRQIEDGKFKYQVSRREKLATDGNLEEGGEMSERAEGIYRILNTNF</sequence>
<reference evidence="7 8" key="1">
    <citation type="submission" date="2024-08" db="EMBL/GenBank/DDBJ databases">
        <authorList>
            <person name="Cucini C."/>
            <person name="Frati F."/>
        </authorList>
    </citation>
    <scope>NUCLEOTIDE SEQUENCE [LARGE SCALE GENOMIC DNA]</scope>
</reference>
<dbReference type="Proteomes" id="UP001642540">
    <property type="component" value="Unassembled WGS sequence"/>
</dbReference>
<comment type="caution">
    <text evidence="7">The sequence shown here is derived from an EMBL/GenBank/DDBJ whole genome shotgun (WGS) entry which is preliminary data.</text>
</comment>
<gene>
    <name evidence="7" type="ORF">ODALV1_LOCUS1408</name>
</gene>
<evidence type="ECO:0000259" key="6">
    <source>
        <dbReference type="PROSITE" id="PS50950"/>
    </source>
</evidence>
<evidence type="ECO:0000256" key="3">
    <source>
        <dbReference type="ARBA" id="ARBA00022833"/>
    </source>
</evidence>
<dbReference type="Pfam" id="PF05485">
    <property type="entry name" value="THAP"/>
    <property type="match status" value="1"/>
</dbReference>
<evidence type="ECO:0000256" key="2">
    <source>
        <dbReference type="ARBA" id="ARBA00022771"/>
    </source>
</evidence>
<dbReference type="EMBL" id="CAXLJM020000004">
    <property type="protein sequence ID" value="CAL8070762.1"/>
    <property type="molecule type" value="Genomic_DNA"/>
</dbReference>
<keyword evidence="2 5" id="KW-0863">Zinc-finger</keyword>
<keyword evidence="4 5" id="KW-0238">DNA-binding</keyword>
<dbReference type="SMART" id="SM00980">
    <property type="entry name" value="THAP"/>
    <property type="match status" value="1"/>
</dbReference>
<keyword evidence="8" id="KW-1185">Reference proteome</keyword>
<evidence type="ECO:0000256" key="5">
    <source>
        <dbReference type="PROSITE-ProRule" id="PRU00309"/>
    </source>
</evidence>
<name>A0ABP1PQN0_9HEXA</name>
<protein>
    <recommendedName>
        <fullName evidence="6">THAP-type domain-containing protein</fullName>
    </recommendedName>
</protein>
<accession>A0ABP1PQN0</accession>
<organism evidence="7 8">
    <name type="scientific">Orchesella dallaii</name>
    <dbReference type="NCBI Taxonomy" id="48710"/>
    <lineage>
        <taxon>Eukaryota</taxon>
        <taxon>Metazoa</taxon>
        <taxon>Ecdysozoa</taxon>
        <taxon>Arthropoda</taxon>
        <taxon>Hexapoda</taxon>
        <taxon>Collembola</taxon>
        <taxon>Entomobryomorpha</taxon>
        <taxon>Entomobryoidea</taxon>
        <taxon>Orchesellidae</taxon>
        <taxon>Orchesellinae</taxon>
        <taxon>Orchesella</taxon>
    </lineage>
</organism>
<dbReference type="PROSITE" id="PS50950">
    <property type="entry name" value="ZF_THAP"/>
    <property type="match status" value="1"/>
</dbReference>
<dbReference type="SUPFAM" id="SSF57716">
    <property type="entry name" value="Glucocorticoid receptor-like (DNA-binding domain)"/>
    <property type="match status" value="1"/>
</dbReference>
<evidence type="ECO:0000256" key="1">
    <source>
        <dbReference type="ARBA" id="ARBA00022723"/>
    </source>
</evidence>
<evidence type="ECO:0000256" key="4">
    <source>
        <dbReference type="ARBA" id="ARBA00023125"/>
    </source>
</evidence>
<feature type="domain" description="THAP-type" evidence="6">
    <location>
        <begin position="1"/>
        <end position="94"/>
    </location>
</feature>